<dbReference type="Pfam" id="PF00075">
    <property type="entry name" value="RNase_H"/>
    <property type="match status" value="1"/>
</dbReference>
<reference evidence="2" key="2">
    <citation type="submission" date="2021-09" db="EMBL/GenBank/DDBJ databases">
        <authorList>
            <person name="Jia N."/>
            <person name="Wang J."/>
            <person name="Shi W."/>
            <person name="Du L."/>
            <person name="Sun Y."/>
            <person name="Zhan W."/>
            <person name="Jiang J."/>
            <person name="Wang Q."/>
            <person name="Zhang B."/>
            <person name="Ji P."/>
            <person name="Sakyi L.B."/>
            <person name="Cui X."/>
            <person name="Yuan T."/>
            <person name="Jiang B."/>
            <person name="Yang W."/>
            <person name="Lam T.T.-Y."/>
            <person name="Chang Q."/>
            <person name="Ding S."/>
            <person name="Wang X."/>
            <person name="Zhu J."/>
            <person name="Ruan X."/>
            <person name="Zhao L."/>
            <person name="Wei J."/>
            <person name="Que T."/>
            <person name="Du C."/>
            <person name="Cheng J."/>
            <person name="Dai P."/>
            <person name="Han X."/>
            <person name="Huang E."/>
            <person name="Gao Y."/>
            <person name="Liu J."/>
            <person name="Shao H."/>
            <person name="Ye R."/>
            <person name="Li L."/>
            <person name="Wei W."/>
            <person name="Wang X."/>
            <person name="Wang C."/>
            <person name="Huo Q."/>
            <person name="Li W."/>
            <person name="Guo W."/>
            <person name="Chen H."/>
            <person name="Chen S."/>
            <person name="Zhou L."/>
            <person name="Zhou L."/>
            <person name="Ni X."/>
            <person name="Tian J."/>
            <person name="Zhou Y."/>
            <person name="Sheng Y."/>
            <person name="Liu T."/>
            <person name="Pan Y."/>
            <person name="Xia L."/>
            <person name="Li J."/>
            <person name="Zhao F."/>
            <person name="Cao W."/>
        </authorList>
    </citation>
    <scope>NUCLEOTIDE SEQUENCE</scope>
    <source>
        <strain evidence="2">Rmic-2018</strain>
        <tissue evidence="2">Larvae</tissue>
    </source>
</reference>
<keyword evidence="3" id="KW-1185">Reference proteome</keyword>
<evidence type="ECO:0000259" key="1">
    <source>
        <dbReference type="PROSITE" id="PS50879"/>
    </source>
</evidence>
<organism evidence="2 3">
    <name type="scientific">Rhipicephalus microplus</name>
    <name type="common">Cattle tick</name>
    <name type="synonym">Boophilus microplus</name>
    <dbReference type="NCBI Taxonomy" id="6941"/>
    <lineage>
        <taxon>Eukaryota</taxon>
        <taxon>Metazoa</taxon>
        <taxon>Ecdysozoa</taxon>
        <taxon>Arthropoda</taxon>
        <taxon>Chelicerata</taxon>
        <taxon>Arachnida</taxon>
        <taxon>Acari</taxon>
        <taxon>Parasitiformes</taxon>
        <taxon>Ixodida</taxon>
        <taxon>Ixodoidea</taxon>
        <taxon>Ixodidae</taxon>
        <taxon>Rhipicephalinae</taxon>
        <taxon>Rhipicephalus</taxon>
        <taxon>Boophilus</taxon>
    </lineage>
</organism>
<dbReference type="VEuPathDB" id="VectorBase:LOC119161854"/>
<dbReference type="CDD" id="cd09276">
    <property type="entry name" value="Rnase_HI_RT_non_LTR"/>
    <property type="match status" value="1"/>
</dbReference>
<proteinExistence type="predicted"/>
<dbReference type="PROSITE" id="PS50879">
    <property type="entry name" value="RNASE_H_1"/>
    <property type="match status" value="1"/>
</dbReference>
<evidence type="ECO:0000313" key="2">
    <source>
        <dbReference type="EMBL" id="KAH8026669.1"/>
    </source>
</evidence>
<dbReference type="InterPro" id="IPR036397">
    <property type="entry name" value="RNaseH_sf"/>
</dbReference>
<sequence length="186" mass="19689">MTAEVAVLNLAADQLAELPPSSAVLFCDSRAAFLTLAKGENGNSIAQRLTRKFTVIVRSGCDVSFQWVPSHVGVRGNEAADALAKDAHDPSTPATNIIRSYDVARQIIARHVGALHPDPRTAAGKPIARLPSTGIGRLARAFLLRIRTGCNCTVQLLSEQHGSGSPSCVQCPADETVEHILCQCPG</sequence>
<accession>A0A9J6DWZ5</accession>
<dbReference type="GO" id="GO:0003676">
    <property type="term" value="F:nucleic acid binding"/>
    <property type="evidence" value="ECO:0007669"/>
    <property type="project" value="InterPro"/>
</dbReference>
<dbReference type="Gene3D" id="3.30.420.10">
    <property type="entry name" value="Ribonuclease H-like superfamily/Ribonuclease H"/>
    <property type="match status" value="1"/>
</dbReference>
<dbReference type="GO" id="GO:0004523">
    <property type="term" value="F:RNA-DNA hybrid ribonuclease activity"/>
    <property type="evidence" value="ECO:0007669"/>
    <property type="project" value="InterPro"/>
</dbReference>
<gene>
    <name evidence="2" type="ORF">HPB51_023909</name>
</gene>
<dbReference type="EMBL" id="JABSTU010000007">
    <property type="protein sequence ID" value="KAH8026669.1"/>
    <property type="molecule type" value="Genomic_DNA"/>
</dbReference>
<protein>
    <recommendedName>
        <fullName evidence="1">RNase H type-1 domain-containing protein</fullName>
    </recommendedName>
</protein>
<dbReference type="AlphaFoldDB" id="A0A9J6DWZ5"/>
<reference evidence="2" key="1">
    <citation type="journal article" date="2020" name="Cell">
        <title>Large-Scale Comparative Analyses of Tick Genomes Elucidate Their Genetic Diversity and Vector Capacities.</title>
        <authorList>
            <consortium name="Tick Genome and Microbiome Consortium (TIGMIC)"/>
            <person name="Jia N."/>
            <person name="Wang J."/>
            <person name="Shi W."/>
            <person name="Du L."/>
            <person name="Sun Y."/>
            <person name="Zhan W."/>
            <person name="Jiang J.F."/>
            <person name="Wang Q."/>
            <person name="Zhang B."/>
            <person name="Ji P."/>
            <person name="Bell-Sakyi L."/>
            <person name="Cui X.M."/>
            <person name="Yuan T.T."/>
            <person name="Jiang B.G."/>
            <person name="Yang W.F."/>
            <person name="Lam T.T."/>
            <person name="Chang Q.C."/>
            <person name="Ding S.J."/>
            <person name="Wang X.J."/>
            <person name="Zhu J.G."/>
            <person name="Ruan X.D."/>
            <person name="Zhao L."/>
            <person name="Wei J.T."/>
            <person name="Ye R.Z."/>
            <person name="Que T.C."/>
            <person name="Du C.H."/>
            <person name="Zhou Y.H."/>
            <person name="Cheng J.X."/>
            <person name="Dai P.F."/>
            <person name="Guo W.B."/>
            <person name="Han X.H."/>
            <person name="Huang E.J."/>
            <person name="Li L.F."/>
            <person name="Wei W."/>
            <person name="Gao Y.C."/>
            <person name="Liu J.Z."/>
            <person name="Shao H.Z."/>
            <person name="Wang X."/>
            <person name="Wang C.C."/>
            <person name="Yang T.C."/>
            <person name="Huo Q.B."/>
            <person name="Li W."/>
            <person name="Chen H.Y."/>
            <person name="Chen S.E."/>
            <person name="Zhou L.G."/>
            <person name="Ni X.B."/>
            <person name="Tian J.H."/>
            <person name="Sheng Y."/>
            <person name="Liu T."/>
            <person name="Pan Y.S."/>
            <person name="Xia L.Y."/>
            <person name="Li J."/>
            <person name="Zhao F."/>
            <person name="Cao W.C."/>
        </authorList>
    </citation>
    <scope>NUCLEOTIDE SEQUENCE</scope>
    <source>
        <strain evidence="2">Rmic-2018</strain>
    </source>
</reference>
<name>A0A9J6DWZ5_RHIMP</name>
<comment type="caution">
    <text evidence="2">The sequence shown here is derived from an EMBL/GenBank/DDBJ whole genome shotgun (WGS) entry which is preliminary data.</text>
</comment>
<dbReference type="Proteomes" id="UP000821866">
    <property type="component" value="Unassembled WGS sequence"/>
</dbReference>
<dbReference type="InterPro" id="IPR012337">
    <property type="entry name" value="RNaseH-like_sf"/>
</dbReference>
<dbReference type="InterPro" id="IPR002156">
    <property type="entry name" value="RNaseH_domain"/>
</dbReference>
<feature type="domain" description="RNase H type-1" evidence="1">
    <location>
        <begin position="1"/>
        <end position="89"/>
    </location>
</feature>
<dbReference type="SUPFAM" id="SSF53098">
    <property type="entry name" value="Ribonuclease H-like"/>
    <property type="match status" value="1"/>
</dbReference>
<evidence type="ECO:0000313" key="3">
    <source>
        <dbReference type="Proteomes" id="UP000821866"/>
    </source>
</evidence>